<evidence type="ECO:0000313" key="2">
    <source>
        <dbReference type="EMBL" id="KAJ9581159.1"/>
    </source>
</evidence>
<dbReference type="AlphaFoldDB" id="A0AAD8E909"/>
<proteinExistence type="predicted"/>
<sequence>FFHKTFSSSVFISIILTVTACNNQSSNVRSEFFHDMCNAMVAANIPCDIGNNYIWIAIDETTDGKENLTISSKNVAFFQLVSSCYQFYESLEIVHPRSIIQFVKNYYFISFVNVPD</sequence>
<dbReference type="Proteomes" id="UP001233999">
    <property type="component" value="Unassembled WGS sequence"/>
</dbReference>
<reference evidence="2" key="2">
    <citation type="submission" date="2023-05" db="EMBL/GenBank/DDBJ databases">
        <authorList>
            <person name="Fouks B."/>
        </authorList>
    </citation>
    <scope>NUCLEOTIDE SEQUENCE</scope>
    <source>
        <strain evidence="2">Stay&amp;Tobe</strain>
        <tissue evidence="2">Testes</tissue>
    </source>
</reference>
<reference evidence="2" key="1">
    <citation type="journal article" date="2023" name="IScience">
        <title>Live-bearing cockroach genome reveals convergent evolutionary mechanisms linked to viviparity in insects and beyond.</title>
        <authorList>
            <person name="Fouks B."/>
            <person name="Harrison M.C."/>
            <person name="Mikhailova A.A."/>
            <person name="Marchal E."/>
            <person name="English S."/>
            <person name="Carruthers M."/>
            <person name="Jennings E.C."/>
            <person name="Chiamaka E.L."/>
            <person name="Frigard R.A."/>
            <person name="Pippel M."/>
            <person name="Attardo G.M."/>
            <person name="Benoit J.B."/>
            <person name="Bornberg-Bauer E."/>
            <person name="Tobe S.S."/>
        </authorList>
    </citation>
    <scope>NUCLEOTIDE SEQUENCE</scope>
    <source>
        <strain evidence="2">Stay&amp;Tobe</strain>
    </source>
</reference>
<keyword evidence="1" id="KW-0732">Signal</keyword>
<feature type="non-terminal residue" evidence="2">
    <location>
        <position position="116"/>
    </location>
</feature>
<feature type="chain" id="PRO_5042277659" evidence="1">
    <location>
        <begin position="21"/>
        <end position="116"/>
    </location>
</feature>
<organism evidence="2 3">
    <name type="scientific">Diploptera punctata</name>
    <name type="common">Pacific beetle cockroach</name>
    <dbReference type="NCBI Taxonomy" id="6984"/>
    <lineage>
        <taxon>Eukaryota</taxon>
        <taxon>Metazoa</taxon>
        <taxon>Ecdysozoa</taxon>
        <taxon>Arthropoda</taxon>
        <taxon>Hexapoda</taxon>
        <taxon>Insecta</taxon>
        <taxon>Pterygota</taxon>
        <taxon>Neoptera</taxon>
        <taxon>Polyneoptera</taxon>
        <taxon>Dictyoptera</taxon>
        <taxon>Blattodea</taxon>
        <taxon>Blaberoidea</taxon>
        <taxon>Blaberidae</taxon>
        <taxon>Diplopterinae</taxon>
        <taxon>Diploptera</taxon>
    </lineage>
</organism>
<gene>
    <name evidence="2" type="ORF">L9F63_023664</name>
</gene>
<feature type="signal peptide" evidence="1">
    <location>
        <begin position="1"/>
        <end position="20"/>
    </location>
</feature>
<dbReference type="EMBL" id="JASPKZ010008004">
    <property type="protein sequence ID" value="KAJ9581159.1"/>
    <property type="molecule type" value="Genomic_DNA"/>
</dbReference>
<feature type="non-terminal residue" evidence="2">
    <location>
        <position position="1"/>
    </location>
</feature>
<protein>
    <submittedName>
        <fullName evidence="2">Uncharacterized protein</fullName>
    </submittedName>
</protein>
<evidence type="ECO:0000256" key="1">
    <source>
        <dbReference type="SAM" id="SignalP"/>
    </source>
</evidence>
<accession>A0AAD8E909</accession>
<evidence type="ECO:0000313" key="3">
    <source>
        <dbReference type="Proteomes" id="UP001233999"/>
    </source>
</evidence>
<comment type="caution">
    <text evidence="2">The sequence shown here is derived from an EMBL/GenBank/DDBJ whole genome shotgun (WGS) entry which is preliminary data.</text>
</comment>
<keyword evidence="3" id="KW-1185">Reference proteome</keyword>
<name>A0AAD8E909_DIPPU</name>